<comment type="similarity">
    <text evidence="1 3">Belongs to the plant dehydrin family.</text>
</comment>
<accession>A0AA88VGA8</accession>
<proteinExistence type="inferred from homology"/>
<feature type="compositionally biased region" description="Low complexity" evidence="4">
    <location>
        <begin position="589"/>
        <end position="624"/>
    </location>
</feature>
<dbReference type="InterPro" id="IPR013083">
    <property type="entry name" value="Znf_RING/FYVE/PHD"/>
</dbReference>
<dbReference type="PROSITE" id="PS00823">
    <property type="entry name" value="DEHYDRIN_2"/>
    <property type="match status" value="1"/>
</dbReference>
<name>A0AA88VGA8_9ASTE</name>
<feature type="compositionally biased region" description="Pro residues" evidence="4">
    <location>
        <begin position="574"/>
        <end position="588"/>
    </location>
</feature>
<dbReference type="InterPro" id="IPR030513">
    <property type="entry name" value="Dehydrin_CS"/>
</dbReference>
<feature type="domain" description="RING-type" evidence="5">
    <location>
        <begin position="291"/>
        <end position="350"/>
    </location>
</feature>
<dbReference type="Proteomes" id="UP001188597">
    <property type="component" value="Unassembled WGS sequence"/>
</dbReference>
<feature type="compositionally biased region" description="Low complexity" evidence="4">
    <location>
        <begin position="657"/>
        <end position="667"/>
    </location>
</feature>
<dbReference type="Pfam" id="PF00257">
    <property type="entry name" value="Dehydrin"/>
    <property type="match status" value="1"/>
</dbReference>
<keyword evidence="2" id="KW-0862">Zinc</keyword>
<keyword evidence="7" id="KW-1185">Reference proteome</keyword>
<feature type="compositionally biased region" description="Low complexity" evidence="4">
    <location>
        <begin position="157"/>
        <end position="186"/>
    </location>
</feature>
<dbReference type="EMBL" id="JAVXUP010001782">
    <property type="protein sequence ID" value="KAK3008142.1"/>
    <property type="molecule type" value="Genomic_DNA"/>
</dbReference>
<feature type="compositionally biased region" description="Low complexity" evidence="4">
    <location>
        <begin position="70"/>
        <end position="80"/>
    </location>
</feature>
<dbReference type="PROSITE" id="PS50089">
    <property type="entry name" value="ZF_RING_2"/>
    <property type="match status" value="1"/>
</dbReference>
<evidence type="ECO:0000256" key="4">
    <source>
        <dbReference type="SAM" id="MobiDB-lite"/>
    </source>
</evidence>
<keyword evidence="2" id="KW-0479">Metal-binding</keyword>
<gene>
    <name evidence="6" type="ORF">RJ639_015121</name>
</gene>
<dbReference type="AlphaFoldDB" id="A0AA88VGA8"/>
<feature type="compositionally biased region" description="Basic and acidic residues" evidence="4">
    <location>
        <begin position="686"/>
        <end position="708"/>
    </location>
</feature>
<feature type="region of interest" description="Disordered" evidence="4">
    <location>
        <begin position="375"/>
        <end position="416"/>
    </location>
</feature>
<keyword evidence="2" id="KW-0863">Zinc-finger</keyword>
<comment type="caution">
    <text evidence="6">The sequence shown here is derived from an EMBL/GenBank/DDBJ whole genome shotgun (WGS) entry which is preliminary data.</text>
</comment>
<evidence type="ECO:0000256" key="2">
    <source>
        <dbReference type="PROSITE-ProRule" id="PRU00175"/>
    </source>
</evidence>
<dbReference type="PANTHER" id="PTHR31150">
    <property type="entry name" value="EXPRESSED PROTEIN"/>
    <property type="match status" value="1"/>
</dbReference>
<feature type="compositionally biased region" description="Low complexity" evidence="4">
    <location>
        <begin position="210"/>
        <end position="219"/>
    </location>
</feature>
<evidence type="ECO:0000313" key="7">
    <source>
        <dbReference type="Proteomes" id="UP001188597"/>
    </source>
</evidence>
<evidence type="ECO:0000256" key="3">
    <source>
        <dbReference type="RuleBase" id="RU003995"/>
    </source>
</evidence>
<dbReference type="InterPro" id="IPR000167">
    <property type="entry name" value="Dehydrin"/>
</dbReference>
<sequence>MGAACCVAAKDRTITNGSSSDILPRNIRYSPSWSFRWDNRGRVAGEETSTNWFSGGVSRNDGLDVKSRTTGESTYTSEEGSPLDSLRTITWQKSPVSEGHNSTLRLPHSDLLFGGRPAMGILPTWKEADPSISRNSTEVKESTESPVISDPSPTKMSPSMQSVSSLSTSPLSSQSHLLPASSTPSRWPRRSPGHQLLRQVSDSRIPGFKSPSFSISEEGSSFVLPGWSNESNRGSHGGSSDWSIPAFSELMATSHRERWSFDSESLGMGRDKISRSSGRNSSSPSIDIQTCGICSKLLTEKSSWGSQKIIATNELAVVSVLKCGHVYHAECLENMTPEISKYDPSCPVCTFGEKQALTLSEKALRAEMDLKARNNKRSRNRVVDSDGDTISFPRQKSSVEGRGSKMSSSSSFKSSLGRPFLRRHFSFGSKGTSAVSENHSSQKMGFFWTKSSKEIRDWGLDTIHKKKDIGHQGLLRKQLDSPRSQAGIEKLSAPPTSAFGLFYQLQTPSLSSGLFLCGSCGFIEVEEMADLRDELGNPIQLTDEHGNPVQLTDEYGNPMHLTGVATHGGTQVEPQPPPPVEPQPPPPVTKVTSTEVPGGAEVQEQQPEVEQQQPRRSSSSSSSSSEEDDEQGGTRKKKGLKEKIKEKLTGGKHKNTTRGGEQTHTTTVISSDSPPGLHQESAVKVQHHEEKKGMMEKIKEKLPGHHNQ</sequence>
<dbReference type="Gene3D" id="3.30.40.10">
    <property type="entry name" value="Zinc/RING finger domain, C3HC4 (zinc finger)"/>
    <property type="match status" value="1"/>
</dbReference>
<evidence type="ECO:0000259" key="5">
    <source>
        <dbReference type="PROSITE" id="PS50089"/>
    </source>
</evidence>
<dbReference type="GO" id="GO:0008270">
    <property type="term" value="F:zinc ion binding"/>
    <property type="evidence" value="ECO:0007669"/>
    <property type="project" value="UniProtKB-KW"/>
</dbReference>
<feature type="region of interest" description="Disordered" evidence="4">
    <location>
        <begin position="59"/>
        <end position="83"/>
    </location>
</feature>
<dbReference type="InterPro" id="IPR001841">
    <property type="entry name" value="Znf_RING"/>
</dbReference>
<dbReference type="SUPFAM" id="SSF57850">
    <property type="entry name" value="RING/U-box"/>
    <property type="match status" value="1"/>
</dbReference>
<feature type="region of interest" description="Disordered" evidence="4">
    <location>
        <begin position="125"/>
        <end position="219"/>
    </location>
</feature>
<dbReference type="PANTHER" id="PTHR31150:SF26">
    <property type="entry name" value="RING-TYPE DOMAIN-CONTAINING PROTEIN"/>
    <property type="match status" value="1"/>
</dbReference>
<feature type="compositionally biased region" description="Low complexity" evidence="4">
    <location>
        <begin position="404"/>
        <end position="415"/>
    </location>
</feature>
<organism evidence="6 7">
    <name type="scientific">Escallonia herrerae</name>
    <dbReference type="NCBI Taxonomy" id="1293975"/>
    <lineage>
        <taxon>Eukaryota</taxon>
        <taxon>Viridiplantae</taxon>
        <taxon>Streptophyta</taxon>
        <taxon>Embryophyta</taxon>
        <taxon>Tracheophyta</taxon>
        <taxon>Spermatophyta</taxon>
        <taxon>Magnoliopsida</taxon>
        <taxon>eudicotyledons</taxon>
        <taxon>Gunneridae</taxon>
        <taxon>Pentapetalae</taxon>
        <taxon>asterids</taxon>
        <taxon>campanulids</taxon>
        <taxon>Escalloniales</taxon>
        <taxon>Escalloniaceae</taxon>
        <taxon>Escallonia</taxon>
    </lineage>
</organism>
<dbReference type="GO" id="GO:0009414">
    <property type="term" value="P:response to water deprivation"/>
    <property type="evidence" value="ECO:0007669"/>
    <property type="project" value="UniProtKB-ARBA"/>
</dbReference>
<dbReference type="SMART" id="SM00184">
    <property type="entry name" value="RING"/>
    <property type="match status" value="1"/>
</dbReference>
<reference evidence="6" key="1">
    <citation type="submission" date="2022-12" db="EMBL/GenBank/DDBJ databases">
        <title>Draft genome assemblies for two species of Escallonia (Escalloniales).</title>
        <authorList>
            <person name="Chanderbali A."/>
            <person name="Dervinis C."/>
            <person name="Anghel I."/>
            <person name="Soltis D."/>
            <person name="Soltis P."/>
            <person name="Zapata F."/>
        </authorList>
    </citation>
    <scope>NUCLEOTIDE SEQUENCE</scope>
    <source>
        <strain evidence="6">UCBG64.0493</strain>
        <tissue evidence="6">Leaf</tissue>
    </source>
</reference>
<evidence type="ECO:0000256" key="1">
    <source>
        <dbReference type="ARBA" id="ARBA00008403"/>
    </source>
</evidence>
<feature type="region of interest" description="Disordered" evidence="4">
    <location>
        <begin position="541"/>
        <end position="708"/>
    </location>
</feature>
<evidence type="ECO:0000313" key="6">
    <source>
        <dbReference type="EMBL" id="KAK3008142.1"/>
    </source>
</evidence>
<protein>
    <recommendedName>
        <fullName evidence="5">RING-type domain-containing protein</fullName>
    </recommendedName>
</protein>